<reference evidence="1" key="1">
    <citation type="submission" date="2018-12" db="EMBL/GenBank/DDBJ databases">
        <title>Novel natural products biosynthetic potential of the class Ktedonobacteria.</title>
        <authorList>
            <person name="Zheng Y."/>
            <person name="Saitou A."/>
            <person name="Wang C.M."/>
            <person name="Toyoda A."/>
            <person name="Minakuchi Y."/>
            <person name="Sekiguchi Y."/>
            <person name="Ueda K."/>
            <person name="Takano H."/>
            <person name="Sakai Y."/>
            <person name="Yokota A."/>
            <person name="Yabe S."/>
        </authorList>
    </citation>
    <scope>NUCLEOTIDE SEQUENCE</scope>
    <source>
        <strain evidence="1">COM3</strain>
    </source>
</reference>
<proteinExistence type="predicted"/>
<evidence type="ECO:0008006" key="2">
    <source>
        <dbReference type="Google" id="ProtNLM"/>
    </source>
</evidence>
<organism evidence="1">
    <name type="scientific">Thermosporothrix sp. COM3</name>
    <dbReference type="NCBI Taxonomy" id="2490863"/>
    <lineage>
        <taxon>Bacteria</taxon>
        <taxon>Bacillati</taxon>
        <taxon>Chloroflexota</taxon>
        <taxon>Ktedonobacteria</taxon>
        <taxon>Ktedonobacterales</taxon>
        <taxon>Thermosporotrichaceae</taxon>
        <taxon>Thermosporothrix</taxon>
    </lineage>
</organism>
<dbReference type="AlphaFoldDB" id="A0A455SIR1"/>
<name>A0A455SIR1_9CHLR</name>
<gene>
    <name evidence="1" type="ORF">KTC_23570</name>
</gene>
<dbReference type="EMBL" id="AP019376">
    <property type="protein sequence ID" value="BBH87606.1"/>
    <property type="molecule type" value="Genomic_DNA"/>
</dbReference>
<protein>
    <recommendedName>
        <fullName evidence="2">Amine oxidase domain-containing protein</fullName>
    </recommendedName>
</protein>
<evidence type="ECO:0000313" key="1">
    <source>
        <dbReference type="EMBL" id="BBH87606.1"/>
    </source>
</evidence>
<accession>A0A455SIR1</accession>
<sequence>MRSGGFAGRPDYRLPELTNLYLAGDWVGSEGFATDASLASARRVSRLILQAGSSLYAEQRQLSLAR</sequence>